<dbReference type="Gene3D" id="2.40.50.100">
    <property type="match status" value="1"/>
</dbReference>
<dbReference type="STRING" id="1123367.GCA_000621305_00707"/>
<dbReference type="PANTHER" id="PTHR30469:SF33">
    <property type="entry name" value="SLR1207 PROTEIN"/>
    <property type="match status" value="1"/>
</dbReference>
<evidence type="ECO:0000313" key="2">
    <source>
        <dbReference type="EMBL" id="ENO85272.1"/>
    </source>
</evidence>
<protein>
    <submittedName>
        <fullName evidence="2">Putative periplasmic protein</fullName>
    </submittedName>
</protein>
<dbReference type="Proteomes" id="UP000013232">
    <property type="component" value="Unassembled WGS sequence"/>
</dbReference>
<feature type="domain" description="Multidrug resistance protein MdtA-like barrel-sandwich hybrid" evidence="1">
    <location>
        <begin position="38"/>
        <end position="81"/>
    </location>
</feature>
<dbReference type="AlphaFoldDB" id="N6YSC4"/>
<dbReference type="EMBL" id="AMXE01000080">
    <property type="protein sequence ID" value="ENO85272.1"/>
    <property type="molecule type" value="Genomic_DNA"/>
</dbReference>
<dbReference type="SUPFAM" id="SSF111369">
    <property type="entry name" value="HlyD-like secretion proteins"/>
    <property type="match status" value="1"/>
</dbReference>
<accession>N6YSC4</accession>
<dbReference type="Gene3D" id="1.10.287.470">
    <property type="entry name" value="Helix hairpin bin"/>
    <property type="match status" value="1"/>
</dbReference>
<dbReference type="Pfam" id="PF25917">
    <property type="entry name" value="BSH_RND"/>
    <property type="match status" value="1"/>
</dbReference>
<proteinExistence type="predicted"/>
<dbReference type="GO" id="GO:1990281">
    <property type="term" value="C:efflux pump complex"/>
    <property type="evidence" value="ECO:0007669"/>
    <property type="project" value="TreeGrafter"/>
</dbReference>
<evidence type="ECO:0000259" key="1">
    <source>
        <dbReference type="Pfam" id="PF25917"/>
    </source>
</evidence>
<name>N6YSC4_THAL4</name>
<reference evidence="2 3" key="1">
    <citation type="submission" date="2012-09" db="EMBL/GenBank/DDBJ databases">
        <title>Draft Genome Sequences of 6 Strains from Genus Thauera.</title>
        <authorList>
            <person name="Liu B."/>
            <person name="Shapleigh J.P."/>
            <person name="Frostegard A.H."/>
        </authorList>
    </citation>
    <scope>NUCLEOTIDE SEQUENCE [LARGE SCALE GENOMIC DNA]</scope>
    <source>
        <strain evidence="3">47Lol / DSM 12138</strain>
    </source>
</reference>
<comment type="caution">
    <text evidence="2">The sequence shown here is derived from an EMBL/GenBank/DDBJ whole genome shotgun (WGS) entry which is preliminary data.</text>
</comment>
<dbReference type="GO" id="GO:0015562">
    <property type="term" value="F:efflux transmembrane transporter activity"/>
    <property type="evidence" value="ECO:0007669"/>
    <property type="project" value="TreeGrafter"/>
</dbReference>
<dbReference type="RefSeq" id="WP_004342989.1">
    <property type="nucleotide sequence ID" value="NZ_AMXE01000080.1"/>
</dbReference>
<sequence>MLREAQGTVPTAAAAAACSRRGRIEQAVSALGVLQPQRYVDVGAQVSGQIRRIAVKACDVVAQGDLLVEIDPTVQRATVQADRATLDSLRAQRAEQEAQHDLVRLTAERQQRLIAVDSTRQEDADTARANLRMAQVRPAPAGW</sequence>
<dbReference type="PROSITE" id="PS51257">
    <property type="entry name" value="PROKAR_LIPOPROTEIN"/>
    <property type="match status" value="1"/>
</dbReference>
<dbReference type="PANTHER" id="PTHR30469">
    <property type="entry name" value="MULTIDRUG RESISTANCE PROTEIN MDTA"/>
    <property type="match status" value="1"/>
</dbReference>
<evidence type="ECO:0000313" key="3">
    <source>
        <dbReference type="Proteomes" id="UP000013232"/>
    </source>
</evidence>
<dbReference type="eggNOG" id="COG0845">
    <property type="taxonomic scope" value="Bacteria"/>
</dbReference>
<keyword evidence="3" id="KW-1185">Reference proteome</keyword>
<gene>
    <name evidence="2" type="ORF">C666_15740</name>
</gene>
<organism evidence="2 3">
    <name type="scientific">Thauera linaloolentis (strain DSM 12138 / JCM 21573 / CCUG 41526 / CIP 105981 / IAM 15112 / NBRC 102519 / 47Lol)</name>
    <dbReference type="NCBI Taxonomy" id="1123367"/>
    <lineage>
        <taxon>Bacteria</taxon>
        <taxon>Pseudomonadati</taxon>
        <taxon>Pseudomonadota</taxon>
        <taxon>Betaproteobacteria</taxon>
        <taxon>Rhodocyclales</taxon>
        <taxon>Zoogloeaceae</taxon>
        <taxon>Thauera</taxon>
    </lineage>
</organism>
<dbReference type="OrthoDB" id="9784484at2"/>
<dbReference type="InterPro" id="IPR058625">
    <property type="entry name" value="MdtA-like_BSH"/>
</dbReference>